<protein>
    <submittedName>
        <fullName evidence="1">Uncharacterized protein</fullName>
    </submittedName>
</protein>
<sequence>MAKKARFYKVITRNGYGEETHIVSSPKKSVIPNAFETQDVQVTHVEYLGFKEVNAKPNDELDDVEFVVPELNDLSIQRGETGFKNLSLLFAEQVSKVNQEIKKYNSDEWQN</sequence>
<evidence type="ECO:0000313" key="1">
    <source>
        <dbReference type="EMBL" id="PPK77009.1"/>
    </source>
</evidence>
<gene>
    <name evidence="1" type="ORF">B0F87_102115</name>
</gene>
<dbReference type="AlphaFoldDB" id="A0A2S6HHP9"/>
<accession>A0A2S6HHP9</accession>
<reference evidence="1 2" key="1">
    <citation type="submission" date="2018-02" db="EMBL/GenBank/DDBJ databases">
        <title>Subsurface microbial communities from deep shales in Ohio and West Virginia, USA.</title>
        <authorList>
            <person name="Wrighton K."/>
        </authorList>
    </citation>
    <scope>NUCLEOTIDE SEQUENCE [LARGE SCALE GENOMIC DNA]</scope>
    <source>
        <strain evidence="1 2">OWC-DMM</strain>
    </source>
</reference>
<dbReference type="Proteomes" id="UP000240010">
    <property type="component" value="Unassembled WGS sequence"/>
</dbReference>
<evidence type="ECO:0000313" key="2">
    <source>
        <dbReference type="Proteomes" id="UP000240010"/>
    </source>
</evidence>
<comment type="caution">
    <text evidence="1">The sequence shown here is derived from an EMBL/GenBank/DDBJ whole genome shotgun (WGS) entry which is preliminary data.</text>
</comment>
<dbReference type="EMBL" id="PTIZ01000002">
    <property type="protein sequence ID" value="PPK77009.1"/>
    <property type="molecule type" value="Genomic_DNA"/>
</dbReference>
<proteinExistence type="predicted"/>
<organism evidence="1 2">
    <name type="scientific">Methylobacter tundripaludum</name>
    <dbReference type="NCBI Taxonomy" id="173365"/>
    <lineage>
        <taxon>Bacteria</taxon>
        <taxon>Pseudomonadati</taxon>
        <taxon>Pseudomonadota</taxon>
        <taxon>Gammaproteobacteria</taxon>
        <taxon>Methylococcales</taxon>
        <taxon>Methylococcaceae</taxon>
        <taxon>Methylobacter</taxon>
    </lineage>
</organism>
<name>A0A2S6HHP9_9GAMM</name>
<dbReference type="RefSeq" id="WP_104427776.1">
    <property type="nucleotide sequence ID" value="NZ_PTIZ01000002.1"/>
</dbReference>